<dbReference type="Gene3D" id="1.20.1050.10">
    <property type="match status" value="1"/>
</dbReference>
<dbReference type="GO" id="GO:0006749">
    <property type="term" value="P:glutathione metabolic process"/>
    <property type="evidence" value="ECO:0007669"/>
    <property type="project" value="UniProtKB-UniRule"/>
</dbReference>
<dbReference type="Proteomes" id="UP000749559">
    <property type="component" value="Unassembled WGS sequence"/>
</dbReference>
<keyword evidence="5" id="KW-1185">Reference proteome</keyword>
<keyword evidence="2 3" id="KW-0560">Oxidoreductase</keyword>
<dbReference type="GO" id="GO:0045174">
    <property type="term" value="F:glutathione dehydrogenase (ascorbate) activity"/>
    <property type="evidence" value="ECO:0007669"/>
    <property type="project" value="UniProtKB-UniRule"/>
</dbReference>
<evidence type="ECO:0000256" key="2">
    <source>
        <dbReference type="ARBA" id="ARBA00023002"/>
    </source>
</evidence>
<dbReference type="InterPro" id="IPR036249">
    <property type="entry name" value="Thioredoxin-like_sf"/>
</dbReference>
<evidence type="ECO:0000313" key="5">
    <source>
        <dbReference type="Proteomes" id="UP000749559"/>
    </source>
</evidence>
<dbReference type="AlphaFoldDB" id="A0A8J1U283"/>
<name>A0A8J1U283_OWEFU</name>
<evidence type="ECO:0000313" key="4">
    <source>
        <dbReference type="EMBL" id="CAH1786685.1"/>
    </source>
</evidence>
<dbReference type="SUPFAM" id="SSF52833">
    <property type="entry name" value="Thioredoxin-like"/>
    <property type="match status" value="1"/>
</dbReference>
<comment type="catalytic activity">
    <reaction evidence="3">
        <text>L-dehydroascorbate + 2 glutathione = glutathione disulfide + L-ascorbate</text>
        <dbReference type="Rhea" id="RHEA:24424"/>
        <dbReference type="ChEBI" id="CHEBI:38290"/>
        <dbReference type="ChEBI" id="CHEBI:57925"/>
        <dbReference type="ChEBI" id="CHEBI:58297"/>
        <dbReference type="ChEBI" id="CHEBI:58539"/>
        <dbReference type="EC" id="1.8.5.1"/>
    </reaction>
</comment>
<dbReference type="PANTHER" id="PTHR43968">
    <property type="match status" value="1"/>
</dbReference>
<dbReference type="CDD" id="cd00570">
    <property type="entry name" value="GST_N_family"/>
    <property type="match status" value="1"/>
</dbReference>
<comment type="similarity">
    <text evidence="1 3">Belongs to the GST superfamily. Omega family.</text>
</comment>
<keyword evidence="3" id="KW-0808">Transferase</keyword>
<dbReference type="InterPro" id="IPR005442">
    <property type="entry name" value="GST_omega"/>
</dbReference>
<dbReference type="Pfam" id="PF13410">
    <property type="entry name" value="GST_C_2"/>
    <property type="match status" value="1"/>
</dbReference>
<comment type="function">
    <text evidence="3">Exhibits glutathione-dependent thiol transferase activity. Has high dehydroascorbate reductase activity and may contribute to the recycling of ascorbic acid. Participates in the biotransformation of inorganic arsenic and reduces monomethylarsonic acid (MMA).</text>
</comment>
<comment type="caution">
    <text evidence="4">The sequence shown here is derived from an EMBL/GenBank/DDBJ whole genome shotgun (WGS) entry which is preliminary data.</text>
</comment>
<dbReference type="InterPro" id="IPR045074">
    <property type="entry name" value="GST_C_Tau"/>
</dbReference>
<dbReference type="InterPro" id="IPR040079">
    <property type="entry name" value="Glutathione_S-Trfase"/>
</dbReference>
<dbReference type="InterPro" id="IPR004045">
    <property type="entry name" value="Glutathione_S-Trfase_N"/>
</dbReference>
<evidence type="ECO:0000256" key="1">
    <source>
        <dbReference type="ARBA" id="ARBA00011067"/>
    </source>
</evidence>
<comment type="catalytic activity">
    <reaction evidence="3">
        <text>methylarsonate + 2 glutathione + H(+) = methylarsonous acid + glutathione disulfide + H2O</text>
        <dbReference type="Rhea" id="RHEA:15969"/>
        <dbReference type="ChEBI" id="CHEBI:15377"/>
        <dbReference type="ChEBI" id="CHEBI:15378"/>
        <dbReference type="ChEBI" id="CHEBI:17826"/>
        <dbReference type="ChEBI" id="CHEBI:33409"/>
        <dbReference type="ChEBI" id="CHEBI:57925"/>
        <dbReference type="ChEBI" id="CHEBI:58297"/>
        <dbReference type="EC" id="1.20.4.2"/>
    </reaction>
</comment>
<dbReference type="EC" id="2.5.1.18" evidence="3"/>
<evidence type="ECO:0000256" key="3">
    <source>
        <dbReference type="RuleBase" id="RU368071"/>
    </source>
</evidence>
<dbReference type="PRINTS" id="PR01625">
    <property type="entry name" value="GSTRNSFRASEO"/>
</dbReference>
<dbReference type="SUPFAM" id="SSF47616">
    <property type="entry name" value="GST C-terminal domain-like"/>
    <property type="match status" value="1"/>
</dbReference>
<dbReference type="InterPro" id="IPR036282">
    <property type="entry name" value="Glutathione-S-Trfase_C_sf"/>
</dbReference>
<dbReference type="Pfam" id="PF13409">
    <property type="entry name" value="GST_N_2"/>
    <property type="match status" value="1"/>
</dbReference>
<dbReference type="EC" id="1.8.5.1" evidence="3"/>
<dbReference type="PROSITE" id="PS50405">
    <property type="entry name" value="GST_CTER"/>
    <property type="match status" value="1"/>
</dbReference>
<dbReference type="CDD" id="cd03185">
    <property type="entry name" value="GST_C_Tau"/>
    <property type="match status" value="1"/>
</dbReference>
<dbReference type="EC" id="1.20.4.2" evidence="3"/>
<dbReference type="PROSITE" id="PS50404">
    <property type="entry name" value="GST_NTER"/>
    <property type="match status" value="1"/>
</dbReference>
<proteinExistence type="inferred from homology"/>
<dbReference type="GO" id="GO:0004364">
    <property type="term" value="F:glutathione transferase activity"/>
    <property type="evidence" value="ECO:0007669"/>
    <property type="project" value="UniProtKB-UniRule"/>
</dbReference>
<dbReference type="PANTHER" id="PTHR43968:SF6">
    <property type="entry name" value="GLUTATHIONE S-TRANSFERASE OMEGA"/>
    <property type="match status" value="1"/>
</dbReference>
<reference evidence="4" key="1">
    <citation type="submission" date="2022-03" db="EMBL/GenBank/DDBJ databases">
        <authorList>
            <person name="Martin C."/>
        </authorList>
    </citation>
    <scope>NUCLEOTIDE SEQUENCE</scope>
</reference>
<accession>A0A8J1U283</accession>
<dbReference type="GO" id="GO:0050610">
    <property type="term" value="F:methylarsonate reductase activity"/>
    <property type="evidence" value="ECO:0007669"/>
    <property type="project" value="UniProtKB-UniRule"/>
</dbReference>
<comment type="catalytic activity">
    <reaction evidence="3">
        <text>RX + glutathione = an S-substituted glutathione + a halide anion + H(+)</text>
        <dbReference type="Rhea" id="RHEA:16437"/>
        <dbReference type="ChEBI" id="CHEBI:15378"/>
        <dbReference type="ChEBI" id="CHEBI:16042"/>
        <dbReference type="ChEBI" id="CHEBI:17792"/>
        <dbReference type="ChEBI" id="CHEBI:57925"/>
        <dbReference type="ChEBI" id="CHEBI:90779"/>
        <dbReference type="EC" id="2.5.1.18"/>
    </reaction>
</comment>
<dbReference type="Gene3D" id="3.40.30.10">
    <property type="entry name" value="Glutaredoxin"/>
    <property type="match status" value="1"/>
</dbReference>
<organism evidence="4 5">
    <name type="scientific">Owenia fusiformis</name>
    <name type="common">Polychaete worm</name>
    <dbReference type="NCBI Taxonomy" id="6347"/>
    <lineage>
        <taxon>Eukaryota</taxon>
        <taxon>Metazoa</taxon>
        <taxon>Spiralia</taxon>
        <taxon>Lophotrochozoa</taxon>
        <taxon>Annelida</taxon>
        <taxon>Polychaeta</taxon>
        <taxon>Sedentaria</taxon>
        <taxon>Canalipalpata</taxon>
        <taxon>Sabellida</taxon>
        <taxon>Oweniida</taxon>
        <taxon>Oweniidae</taxon>
        <taxon>Owenia</taxon>
    </lineage>
</organism>
<dbReference type="OrthoDB" id="4951845at2759"/>
<gene>
    <name evidence="4" type="ORF">OFUS_LOCUS12531</name>
</gene>
<dbReference type="InterPro" id="IPR050983">
    <property type="entry name" value="GST_Omega/HSP26"/>
</dbReference>
<dbReference type="GO" id="GO:0005737">
    <property type="term" value="C:cytoplasm"/>
    <property type="evidence" value="ECO:0007669"/>
    <property type="project" value="InterPro"/>
</dbReference>
<protein>
    <recommendedName>
        <fullName evidence="3">Glutathione S-transferase omega</fullName>
        <shortName evidence="3">GSTO</shortName>
        <ecNumber evidence="3">1.20.4.2</ecNumber>
        <ecNumber evidence="3">1.8.5.1</ecNumber>
        <ecNumber evidence="3">2.5.1.18</ecNumber>
    </recommendedName>
    <alternativeName>
        <fullName evidence="3">Glutathione-dependent dehydroascorbate reductase</fullName>
    </alternativeName>
    <alternativeName>
        <fullName evidence="3">Monomethylarsonic acid reductase</fullName>
    </alternativeName>
</protein>
<dbReference type="EMBL" id="CAIIXF020000006">
    <property type="protein sequence ID" value="CAH1786685.1"/>
    <property type="molecule type" value="Genomic_DNA"/>
</dbReference>
<dbReference type="SFLD" id="SFLDS00019">
    <property type="entry name" value="Glutathione_Transferase_(cytos"/>
    <property type="match status" value="1"/>
</dbReference>
<sequence length="231" mass="27100">MQGHVGESDNGKLILYKAWFCPFAERALIACKEKSIDFIEKEIDPYKKTEEWLSINPNGTVPALTQNGKNLYESSICVEYINDCYNNDVNLLPLDPYDRAYVRLWGDITGKKIVPFYYKTMKTPEEDDKKKSIEDLLAGIELFSKETQKREGPFFMGNVFGYVDLMLFPFVYRCNAVLGRYRDFKVPKEEKYQAYNRWYEACLEHESVKSILQDQEKLFDGYNSKYTNPRL</sequence>
<dbReference type="InterPro" id="IPR010987">
    <property type="entry name" value="Glutathione-S-Trfase_C-like"/>
</dbReference>
<dbReference type="SFLD" id="SFLDG00358">
    <property type="entry name" value="Main_(cytGST)"/>
    <property type="match status" value="1"/>
</dbReference>